<sequence length="185" mass="20046">MLLGQYAGTFLSTLLLTGSIAALMSTMDSQLLTLTSMITTDFFKIKKNEILKEKLTLIGLGVLGLIIAIKPPQTILDFVSKTTFNGLSVLAPAVIGGLYWKKANKYGAISSIIVGEGLVLAYYFKFISTPGIHSIVPIMIATGVVFVLASFFTTSRKENTGIVFQIKKTSLQWAPVFLTLFILGN</sequence>
<comment type="caution">
    <text evidence="13">The sequence shown here is derived from an EMBL/GenBank/DDBJ whole genome shotgun (WGS) entry which is preliminary data.</text>
</comment>
<evidence type="ECO:0000256" key="8">
    <source>
        <dbReference type="ARBA" id="ARBA00023053"/>
    </source>
</evidence>
<evidence type="ECO:0000256" key="7">
    <source>
        <dbReference type="ARBA" id="ARBA00022989"/>
    </source>
</evidence>
<comment type="similarity">
    <text evidence="2">Belongs to the sodium:solute symporter (SSF) (TC 2.A.21) family.</text>
</comment>
<accession>A0A0F9GEX6</accession>
<dbReference type="Gene3D" id="1.20.1730.10">
    <property type="entry name" value="Sodium/glucose cotransporter"/>
    <property type="match status" value="1"/>
</dbReference>
<keyword evidence="7 12" id="KW-1133">Transmembrane helix</keyword>
<dbReference type="GO" id="GO:0015824">
    <property type="term" value="P:proline transport"/>
    <property type="evidence" value="ECO:0007669"/>
    <property type="project" value="TreeGrafter"/>
</dbReference>
<dbReference type="InterPro" id="IPR050277">
    <property type="entry name" value="Sodium:Solute_Symporter"/>
</dbReference>
<evidence type="ECO:0000256" key="12">
    <source>
        <dbReference type="SAM" id="Phobius"/>
    </source>
</evidence>
<dbReference type="GO" id="GO:0015193">
    <property type="term" value="F:L-proline transmembrane transporter activity"/>
    <property type="evidence" value="ECO:0007669"/>
    <property type="project" value="TreeGrafter"/>
</dbReference>
<dbReference type="PANTHER" id="PTHR48086:SF3">
    <property type="entry name" value="SODIUM_PROLINE SYMPORTER"/>
    <property type="match status" value="1"/>
</dbReference>
<dbReference type="PANTHER" id="PTHR48086">
    <property type="entry name" value="SODIUM/PROLINE SYMPORTER-RELATED"/>
    <property type="match status" value="1"/>
</dbReference>
<evidence type="ECO:0000256" key="1">
    <source>
        <dbReference type="ARBA" id="ARBA00004651"/>
    </source>
</evidence>
<evidence type="ECO:0000256" key="9">
    <source>
        <dbReference type="ARBA" id="ARBA00023065"/>
    </source>
</evidence>
<evidence type="ECO:0000256" key="2">
    <source>
        <dbReference type="ARBA" id="ARBA00006434"/>
    </source>
</evidence>
<gene>
    <name evidence="13" type="ORF">LCGC14_2129380</name>
</gene>
<keyword evidence="6" id="KW-0769">Symport</keyword>
<dbReference type="InterPro" id="IPR038377">
    <property type="entry name" value="Na/Glc_symporter_sf"/>
</dbReference>
<feature type="transmembrane region" description="Helical" evidence="12">
    <location>
        <begin position="130"/>
        <end position="152"/>
    </location>
</feature>
<feature type="transmembrane region" description="Helical" evidence="12">
    <location>
        <begin position="6"/>
        <end position="27"/>
    </location>
</feature>
<reference evidence="13" key="1">
    <citation type="journal article" date="2015" name="Nature">
        <title>Complex archaea that bridge the gap between prokaryotes and eukaryotes.</title>
        <authorList>
            <person name="Spang A."/>
            <person name="Saw J.H."/>
            <person name="Jorgensen S.L."/>
            <person name="Zaremba-Niedzwiedzka K."/>
            <person name="Martijn J."/>
            <person name="Lind A.E."/>
            <person name="van Eijk R."/>
            <person name="Schleper C."/>
            <person name="Guy L."/>
            <person name="Ettema T.J."/>
        </authorList>
    </citation>
    <scope>NUCLEOTIDE SEQUENCE</scope>
</reference>
<evidence type="ECO:0000256" key="4">
    <source>
        <dbReference type="ARBA" id="ARBA00022475"/>
    </source>
</evidence>
<keyword evidence="11" id="KW-0739">Sodium transport</keyword>
<comment type="subcellular location">
    <subcellularLocation>
        <location evidence="1">Cell membrane</location>
        <topology evidence="1">Multi-pass membrane protein</topology>
    </subcellularLocation>
</comment>
<feature type="transmembrane region" description="Helical" evidence="12">
    <location>
        <begin position="106"/>
        <end position="124"/>
    </location>
</feature>
<dbReference type="Pfam" id="PF00474">
    <property type="entry name" value="SSF"/>
    <property type="match status" value="1"/>
</dbReference>
<evidence type="ECO:0000256" key="5">
    <source>
        <dbReference type="ARBA" id="ARBA00022692"/>
    </source>
</evidence>
<keyword evidence="4" id="KW-1003">Cell membrane</keyword>
<dbReference type="EMBL" id="LAZR01026671">
    <property type="protein sequence ID" value="KKL67995.1"/>
    <property type="molecule type" value="Genomic_DNA"/>
</dbReference>
<dbReference type="GO" id="GO:0005886">
    <property type="term" value="C:plasma membrane"/>
    <property type="evidence" value="ECO:0007669"/>
    <property type="project" value="UniProtKB-SubCell"/>
</dbReference>
<keyword evidence="8" id="KW-0915">Sodium</keyword>
<evidence type="ECO:0000256" key="10">
    <source>
        <dbReference type="ARBA" id="ARBA00023136"/>
    </source>
</evidence>
<feature type="non-terminal residue" evidence="13">
    <location>
        <position position="185"/>
    </location>
</feature>
<dbReference type="PROSITE" id="PS50283">
    <property type="entry name" value="NA_SOLUT_SYMP_3"/>
    <property type="match status" value="1"/>
</dbReference>
<dbReference type="InterPro" id="IPR001734">
    <property type="entry name" value="Na/solute_symporter"/>
</dbReference>
<evidence type="ECO:0000256" key="6">
    <source>
        <dbReference type="ARBA" id="ARBA00022847"/>
    </source>
</evidence>
<keyword evidence="10 12" id="KW-0472">Membrane</keyword>
<name>A0A0F9GEX6_9ZZZZ</name>
<evidence type="ECO:0000256" key="11">
    <source>
        <dbReference type="ARBA" id="ARBA00023201"/>
    </source>
</evidence>
<dbReference type="GO" id="GO:0005298">
    <property type="term" value="F:proline:sodium symporter activity"/>
    <property type="evidence" value="ECO:0007669"/>
    <property type="project" value="TreeGrafter"/>
</dbReference>
<evidence type="ECO:0000313" key="13">
    <source>
        <dbReference type="EMBL" id="KKL67995.1"/>
    </source>
</evidence>
<keyword evidence="5 12" id="KW-0812">Transmembrane</keyword>
<proteinExistence type="inferred from homology"/>
<protein>
    <submittedName>
        <fullName evidence="13">Uncharacterized protein</fullName>
    </submittedName>
</protein>
<feature type="transmembrane region" description="Helical" evidence="12">
    <location>
        <begin position="78"/>
        <end position="99"/>
    </location>
</feature>
<keyword evidence="9" id="KW-0406">Ion transport</keyword>
<dbReference type="AlphaFoldDB" id="A0A0F9GEX6"/>
<organism evidence="13">
    <name type="scientific">marine sediment metagenome</name>
    <dbReference type="NCBI Taxonomy" id="412755"/>
    <lineage>
        <taxon>unclassified sequences</taxon>
        <taxon>metagenomes</taxon>
        <taxon>ecological metagenomes</taxon>
    </lineage>
</organism>
<evidence type="ECO:0000256" key="3">
    <source>
        <dbReference type="ARBA" id="ARBA00022448"/>
    </source>
</evidence>
<keyword evidence="3" id="KW-0813">Transport</keyword>